<gene>
    <name evidence="8" type="ORF">TcWFU_008960</name>
</gene>
<dbReference type="PROSITE" id="PS51192">
    <property type="entry name" value="HELICASE_ATP_BIND_1"/>
    <property type="match status" value="1"/>
</dbReference>
<dbReference type="SMART" id="SM00847">
    <property type="entry name" value="HA2"/>
    <property type="match status" value="1"/>
</dbReference>
<comment type="caution">
    <text evidence="8">The sequence shown here is derived from an EMBL/GenBank/DDBJ whole genome shotgun (WGS) entry which is preliminary data.</text>
</comment>
<feature type="domain" description="Helicase C-terminal" evidence="7">
    <location>
        <begin position="372"/>
        <end position="540"/>
    </location>
</feature>
<keyword evidence="1" id="KW-0547">Nucleotide-binding</keyword>
<dbReference type="InterPro" id="IPR014001">
    <property type="entry name" value="Helicase_ATP-bd"/>
</dbReference>
<evidence type="ECO:0000259" key="6">
    <source>
        <dbReference type="PROSITE" id="PS51192"/>
    </source>
</evidence>
<keyword evidence="3 8" id="KW-0347">Helicase</keyword>
<dbReference type="SMART" id="SM00490">
    <property type="entry name" value="HELICc"/>
    <property type="match status" value="1"/>
</dbReference>
<reference evidence="8 9" key="1">
    <citation type="journal article" date="2022" name="Front. Cell. Infect. Microbiol.">
        <title>The Genomes of Two Strains of Taenia crassiceps the Animal Model for the Study of Human Cysticercosis.</title>
        <authorList>
            <person name="Bobes R.J."/>
            <person name="Estrada K."/>
            <person name="Rios-Valencia D.G."/>
            <person name="Calderon-Gallegos A."/>
            <person name="de la Torre P."/>
            <person name="Carrero J.C."/>
            <person name="Sanchez-Flores A."/>
            <person name="Laclette J.P."/>
        </authorList>
    </citation>
    <scope>NUCLEOTIDE SEQUENCE [LARGE SCALE GENOMIC DNA]</scope>
    <source>
        <strain evidence="8">WFUcys</strain>
    </source>
</reference>
<dbReference type="PROSITE" id="PS51194">
    <property type="entry name" value="HELICASE_CTER"/>
    <property type="match status" value="1"/>
</dbReference>
<dbReference type="Pfam" id="PF00270">
    <property type="entry name" value="DEAD"/>
    <property type="match status" value="1"/>
</dbReference>
<feature type="region of interest" description="Disordered" evidence="5">
    <location>
        <begin position="758"/>
        <end position="800"/>
    </location>
</feature>
<feature type="region of interest" description="Disordered" evidence="5">
    <location>
        <begin position="1237"/>
        <end position="1260"/>
    </location>
</feature>
<dbReference type="SMART" id="SM00487">
    <property type="entry name" value="DEXDc"/>
    <property type="match status" value="1"/>
</dbReference>
<organism evidence="8 9">
    <name type="scientific">Taenia crassiceps</name>
    <dbReference type="NCBI Taxonomy" id="6207"/>
    <lineage>
        <taxon>Eukaryota</taxon>
        <taxon>Metazoa</taxon>
        <taxon>Spiralia</taxon>
        <taxon>Lophotrochozoa</taxon>
        <taxon>Platyhelminthes</taxon>
        <taxon>Cestoda</taxon>
        <taxon>Eucestoda</taxon>
        <taxon>Cyclophyllidea</taxon>
        <taxon>Taeniidae</taxon>
        <taxon>Taenia</taxon>
    </lineage>
</organism>
<dbReference type="SUPFAM" id="SSF52540">
    <property type="entry name" value="P-loop containing nucleoside triphosphate hydrolases"/>
    <property type="match status" value="1"/>
</dbReference>
<dbReference type="CDD" id="cd17917">
    <property type="entry name" value="DEXHc_RHA-like"/>
    <property type="match status" value="1"/>
</dbReference>
<keyword evidence="4" id="KW-0067">ATP-binding</keyword>
<proteinExistence type="predicted"/>
<dbReference type="Proteomes" id="UP001651158">
    <property type="component" value="Unassembled WGS sequence"/>
</dbReference>
<evidence type="ECO:0000256" key="1">
    <source>
        <dbReference type="ARBA" id="ARBA00022741"/>
    </source>
</evidence>
<dbReference type="InterPro" id="IPR011545">
    <property type="entry name" value="DEAD/DEAH_box_helicase_dom"/>
</dbReference>
<feature type="domain" description="Helicase ATP-binding" evidence="6">
    <location>
        <begin position="169"/>
        <end position="336"/>
    </location>
</feature>
<dbReference type="Gene3D" id="3.40.50.300">
    <property type="entry name" value="P-loop containing nucleotide triphosphate hydrolases"/>
    <property type="match status" value="2"/>
</dbReference>
<feature type="compositionally biased region" description="Acidic residues" evidence="5">
    <location>
        <begin position="1187"/>
        <end position="1203"/>
    </location>
</feature>
<evidence type="ECO:0000256" key="2">
    <source>
        <dbReference type="ARBA" id="ARBA00022801"/>
    </source>
</evidence>
<dbReference type="CDD" id="cd18791">
    <property type="entry name" value="SF2_C_RHA"/>
    <property type="match status" value="1"/>
</dbReference>
<evidence type="ECO:0000256" key="4">
    <source>
        <dbReference type="ARBA" id="ARBA00022840"/>
    </source>
</evidence>
<evidence type="ECO:0000256" key="3">
    <source>
        <dbReference type="ARBA" id="ARBA00022806"/>
    </source>
</evidence>
<feature type="compositionally biased region" description="Basic and acidic residues" evidence="5">
    <location>
        <begin position="1243"/>
        <end position="1253"/>
    </location>
</feature>
<dbReference type="PANTHER" id="PTHR18934">
    <property type="entry name" value="ATP-DEPENDENT RNA HELICASE"/>
    <property type="match status" value="1"/>
</dbReference>
<evidence type="ECO:0000313" key="8">
    <source>
        <dbReference type="EMBL" id="KAL5112842.1"/>
    </source>
</evidence>
<name>A0ABR4QSX9_9CEST</name>
<dbReference type="PANTHER" id="PTHR18934:SF221">
    <property type="entry name" value="ATP-DEPENDENT RNA HELICASE DHX34-RELATED"/>
    <property type="match status" value="1"/>
</dbReference>
<keyword evidence="9" id="KW-1185">Reference proteome</keyword>
<dbReference type="InterPro" id="IPR001650">
    <property type="entry name" value="Helicase_C-like"/>
</dbReference>
<protein>
    <submittedName>
        <fullName evidence="8">ATP-dependent RNA helicase DHX34</fullName>
    </submittedName>
</protein>
<dbReference type="InterPro" id="IPR027417">
    <property type="entry name" value="P-loop_NTPase"/>
</dbReference>
<dbReference type="Pfam" id="PF00271">
    <property type="entry name" value="Helicase_C"/>
    <property type="match status" value="1"/>
</dbReference>
<dbReference type="InterPro" id="IPR007502">
    <property type="entry name" value="Helicase-assoc_dom"/>
</dbReference>
<dbReference type="GO" id="GO:0004386">
    <property type="term" value="F:helicase activity"/>
    <property type="evidence" value="ECO:0007669"/>
    <property type="project" value="UniProtKB-KW"/>
</dbReference>
<accession>A0ABR4QSX9</accession>
<feature type="region of interest" description="Disordered" evidence="5">
    <location>
        <begin position="1180"/>
        <end position="1207"/>
    </location>
</feature>
<feature type="compositionally biased region" description="Basic residues" evidence="5">
    <location>
        <begin position="758"/>
        <end position="769"/>
    </location>
</feature>
<keyword evidence="2" id="KW-0378">Hydrolase</keyword>
<evidence type="ECO:0000256" key="5">
    <source>
        <dbReference type="SAM" id="MobiDB-lite"/>
    </source>
</evidence>
<evidence type="ECO:0000259" key="7">
    <source>
        <dbReference type="PROSITE" id="PS51194"/>
    </source>
</evidence>
<dbReference type="Gene3D" id="1.20.120.1080">
    <property type="match status" value="1"/>
</dbReference>
<evidence type="ECO:0000313" key="9">
    <source>
        <dbReference type="Proteomes" id="UP001651158"/>
    </source>
</evidence>
<sequence length="1295" mass="145970">MIRMDSSVFYLAGLNRPLMKPFTMLLLSFWTISNTFVRMSTYDGKRLSNKDFDFDIRVHKKRLTDLFFPNSSRAPIQRDSSDFHEFWKFAEKLQSFLLNQPNRSDFNHGSERYDRVLRLNLQTRNYRLEDYMRHRMTDDTSHRRPILSDRNLLAMHIIFDIAYIMTERTFQSQDSQVLVIAGDTGCGKSTQVPQYLASAMKTGEEVLYKRIAVTQPRKIACISLAARVSTEMLKEKGTKVGYQVRFERHKSKATQILFLTEGLLLRQMQSDPFLKEYDVIILDEVHERHWQTDCLLGLMKCLVMARPEVRLVLMSATINVNLFAHFFNNCPIIEVPGRLYPITLKYCPLTPAEQAASLERIDPAPYVRLLQHIDNTYSISERGDLLVFLSGMAEIQIVMEACKAYAEQTKRWIVLPLHSALPSYSQEKIFHTPPDGVRKCVLATNIAETSVTIDGIRFVADSGRVKELTWDAMSRMRRLKETAISKASADQRKGRAGRTGPGVCFRFFKEEEYNEFQPFTTPEIKRVPLDLLVLQMMAMGLPDVKRFPFIEPPETKSLDEALETLISHGAATRWMEGTGGAGERIVITPLGRLLAELPVELSIGRVLVMASLFRLVEPVLTLATGMAVQSPVGAARSGESRLRQAEALRPFENDHGTPFMIADLFNEWLQIKSRSAARAGLLRRDDLEEATEDRQNASAQRWARRLGLEEQRLYEMVRLRGQFLQLLLDAGLYTTGDKNGDSATAGSSHRRLLQQARHREHLKGKRRRMLTLQDNDDGESGGGDAEDAEEEESGGSISASSISRLHSWLRGRKDGRRAGDLEASLEGTGLSVRDLELVLCHDLEGLSRWTDHHRRRTHGDLLLLKVVLAAGLYPQIAVPDPANAYRVANRGGAAGPGAEMVFHTPTKAFVVLQPNDVFVKQPDSLFPRNDDHEDLGDVNTTVKHPTPASHPLRPAYKTIGSQFATDHQLLVYLDLLETTKPFLVNTIRVPALPTLLLNAREIDTNANATRMVFDRWIEVELLDPEAAQRCLAATIWLRTSLDRLLQIKLEDFKGRWLSDEDHLSEERATDPPIPSANCSTRVNKRTSEWRRLQRLLCEHLAAFLGQKTSGLHTLRKLSAVDSKNLFCVPSTDDNAKVPPSLPSSESNVVRVNPEKGGFQVAPFLTINSLRAVTPPKSKLSHNAIVDNTEDPQDFGSEDEEGGDGDATTANLECLDLALRLHKQIALAREAGRSDKPLQLYEAEAPKNQERGEGGGEFIEEEQNVNRCEHCGKRLPIKPSPADLLRHKKHCKEGAP</sequence>
<feature type="compositionally biased region" description="Acidic residues" evidence="5">
    <location>
        <begin position="774"/>
        <end position="793"/>
    </location>
</feature>
<dbReference type="EMBL" id="JAKROA010000001">
    <property type="protein sequence ID" value="KAL5112842.1"/>
    <property type="molecule type" value="Genomic_DNA"/>
</dbReference>